<protein>
    <submittedName>
        <fullName evidence="7">Flap endonuclease Xni</fullName>
    </submittedName>
</protein>
<evidence type="ECO:0000256" key="2">
    <source>
        <dbReference type="ARBA" id="ARBA00022759"/>
    </source>
</evidence>
<dbReference type="RefSeq" id="WP_171625371.1">
    <property type="nucleotide sequence ID" value="NZ_JABBPG010000002.1"/>
</dbReference>
<keyword evidence="8" id="KW-1185">Reference proteome</keyword>
<organism evidence="7 8">
    <name type="scientific">Pseudoalteromonas caenipelagi</name>
    <dbReference type="NCBI Taxonomy" id="2726988"/>
    <lineage>
        <taxon>Bacteria</taxon>
        <taxon>Pseudomonadati</taxon>
        <taxon>Pseudomonadota</taxon>
        <taxon>Gammaproteobacteria</taxon>
        <taxon>Alteromonadales</taxon>
        <taxon>Pseudoalteromonadaceae</taxon>
        <taxon>Pseudoalteromonas</taxon>
    </lineage>
</organism>
<dbReference type="InterPro" id="IPR020046">
    <property type="entry name" value="5-3_exonucl_a-hlix_arch_N"/>
</dbReference>
<dbReference type="GO" id="GO:0017108">
    <property type="term" value="F:5'-flap endonuclease activity"/>
    <property type="evidence" value="ECO:0007669"/>
    <property type="project" value="InterPro"/>
</dbReference>
<dbReference type="GO" id="GO:0003677">
    <property type="term" value="F:DNA binding"/>
    <property type="evidence" value="ECO:0007669"/>
    <property type="project" value="UniProtKB-KW"/>
</dbReference>
<keyword evidence="4" id="KW-0630">Potassium</keyword>
<feature type="domain" description="5'-3' exonuclease" evidence="6">
    <location>
        <begin position="1"/>
        <end position="257"/>
    </location>
</feature>
<dbReference type="SUPFAM" id="SSF47807">
    <property type="entry name" value="5' to 3' exonuclease, C-terminal subdomain"/>
    <property type="match status" value="1"/>
</dbReference>
<proteinExistence type="predicted"/>
<sequence length="262" mass="29508">MKHKLVLIDALNLIRRIYAVDEQQTHRSESQMILSCKSRVSHATKKLLDMTQASHAVAVFDGEKSWRYHFYDKYKHSRKPMPEQLAKNLQTISEAFVEQGVTVYTPEQDEADDVIATLATKASSAGIASIIISTDKGFYPLLGNNIEIYDYFKRDWLTDKSILERFGVNKDQLVDFWALAGDKTNDIPGVVGIGQKSAIQLVTDYQNVAAAIEDANCKASIKTKLIKGMDDYIISKQLVTLRNDIYLGFNLKQLRRLGSGVN</sequence>
<keyword evidence="1" id="KW-0540">Nuclease</keyword>
<dbReference type="PANTHER" id="PTHR42646">
    <property type="entry name" value="FLAP ENDONUCLEASE XNI"/>
    <property type="match status" value="1"/>
</dbReference>
<dbReference type="EMBL" id="JABBPG010000002">
    <property type="protein sequence ID" value="NOU50308.1"/>
    <property type="molecule type" value="Genomic_DNA"/>
</dbReference>
<dbReference type="PANTHER" id="PTHR42646:SF2">
    <property type="entry name" value="5'-3' EXONUCLEASE FAMILY PROTEIN"/>
    <property type="match status" value="1"/>
</dbReference>
<evidence type="ECO:0000256" key="1">
    <source>
        <dbReference type="ARBA" id="ARBA00022722"/>
    </source>
</evidence>
<comment type="caution">
    <text evidence="7">The sequence shown here is derived from an EMBL/GenBank/DDBJ whole genome shotgun (WGS) entry which is preliminary data.</text>
</comment>
<evidence type="ECO:0000313" key="7">
    <source>
        <dbReference type="EMBL" id="NOU50308.1"/>
    </source>
</evidence>
<name>A0A849VBT4_9GAMM</name>
<dbReference type="Pfam" id="PF01367">
    <property type="entry name" value="5_3_exonuc"/>
    <property type="match status" value="1"/>
</dbReference>
<dbReference type="Proteomes" id="UP000586305">
    <property type="component" value="Unassembled WGS sequence"/>
</dbReference>
<dbReference type="Gene3D" id="3.40.50.1010">
    <property type="entry name" value="5'-nuclease"/>
    <property type="match status" value="1"/>
</dbReference>
<dbReference type="GO" id="GO:0033567">
    <property type="term" value="P:DNA replication, Okazaki fragment processing"/>
    <property type="evidence" value="ECO:0007669"/>
    <property type="project" value="InterPro"/>
</dbReference>
<keyword evidence="2 7" id="KW-0255">Endonuclease</keyword>
<evidence type="ECO:0000256" key="5">
    <source>
        <dbReference type="ARBA" id="ARBA00023125"/>
    </source>
</evidence>
<evidence type="ECO:0000256" key="4">
    <source>
        <dbReference type="ARBA" id="ARBA00022958"/>
    </source>
</evidence>
<evidence type="ECO:0000313" key="8">
    <source>
        <dbReference type="Proteomes" id="UP000586305"/>
    </source>
</evidence>
<dbReference type="GO" id="GO:0008409">
    <property type="term" value="F:5'-3' exonuclease activity"/>
    <property type="evidence" value="ECO:0007669"/>
    <property type="project" value="InterPro"/>
</dbReference>
<accession>A0A849VBT4</accession>
<dbReference type="SUPFAM" id="SSF88723">
    <property type="entry name" value="PIN domain-like"/>
    <property type="match status" value="1"/>
</dbReference>
<keyword evidence="5" id="KW-0238">DNA-binding</keyword>
<dbReference type="InterPro" id="IPR036279">
    <property type="entry name" value="5-3_exonuclease_C_sf"/>
</dbReference>
<dbReference type="CDD" id="cd09898">
    <property type="entry name" value="H3TH_53EXO"/>
    <property type="match status" value="1"/>
</dbReference>
<dbReference type="NCBIfam" id="NF007017">
    <property type="entry name" value="PRK09482.1"/>
    <property type="match status" value="1"/>
</dbReference>
<dbReference type="Pfam" id="PF02739">
    <property type="entry name" value="5_3_exonuc_N"/>
    <property type="match status" value="1"/>
</dbReference>
<dbReference type="FunFam" id="1.10.150.20:FF:000003">
    <property type="entry name" value="DNA polymerase I"/>
    <property type="match status" value="1"/>
</dbReference>
<evidence type="ECO:0000256" key="3">
    <source>
        <dbReference type="ARBA" id="ARBA00022801"/>
    </source>
</evidence>
<dbReference type="InterPro" id="IPR008918">
    <property type="entry name" value="HhH2"/>
</dbReference>
<keyword evidence="3" id="KW-0378">Hydrolase</keyword>
<reference evidence="7 8" key="1">
    <citation type="submission" date="2020-04" db="EMBL/GenBank/DDBJ databases">
        <title>Pseudoalteromonas caenipelagi sp. nov., isolated from a tidal flat.</title>
        <authorList>
            <person name="Park S."/>
            <person name="Yoon J.-H."/>
        </authorList>
    </citation>
    <scope>NUCLEOTIDE SEQUENCE [LARGE SCALE GENOMIC DNA]</scope>
    <source>
        <strain evidence="7 8">JBTF-M23</strain>
    </source>
</reference>
<dbReference type="InterPro" id="IPR020045">
    <property type="entry name" value="DNA_polI_H3TH"/>
</dbReference>
<evidence type="ECO:0000259" key="6">
    <source>
        <dbReference type="SMART" id="SM00475"/>
    </source>
</evidence>
<dbReference type="CDD" id="cd09859">
    <property type="entry name" value="PIN_53EXO"/>
    <property type="match status" value="1"/>
</dbReference>
<gene>
    <name evidence="7" type="primary">xni</name>
    <name evidence="7" type="ORF">HG263_07100</name>
</gene>
<dbReference type="InterPro" id="IPR002421">
    <property type="entry name" value="5-3_exonuclease"/>
</dbReference>
<dbReference type="AlphaFoldDB" id="A0A849VBT4"/>
<dbReference type="Gene3D" id="1.10.150.20">
    <property type="entry name" value="5' to 3' exonuclease, C-terminal subdomain"/>
    <property type="match status" value="1"/>
</dbReference>
<dbReference type="SMART" id="SM00279">
    <property type="entry name" value="HhH2"/>
    <property type="match status" value="1"/>
</dbReference>
<dbReference type="InterPro" id="IPR029060">
    <property type="entry name" value="PIN-like_dom_sf"/>
</dbReference>
<dbReference type="SMART" id="SM00475">
    <property type="entry name" value="53EXOc"/>
    <property type="match status" value="1"/>
</dbReference>
<dbReference type="InterPro" id="IPR038969">
    <property type="entry name" value="FEN"/>
</dbReference>